<evidence type="ECO:0000259" key="1">
    <source>
        <dbReference type="Pfam" id="PF01521"/>
    </source>
</evidence>
<dbReference type="Pfam" id="PF01521">
    <property type="entry name" value="Fe-S_biosyn"/>
    <property type="match status" value="1"/>
</dbReference>
<dbReference type="RefSeq" id="WP_377929316.1">
    <property type="nucleotide sequence ID" value="NZ_JBHUEM010000033.1"/>
</dbReference>
<organism evidence="2 3">
    <name type="scientific">Bacillus salitolerans</name>
    <dbReference type="NCBI Taxonomy" id="1437434"/>
    <lineage>
        <taxon>Bacteria</taxon>
        <taxon>Bacillati</taxon>
        <taxon>Bacillota</taxon>
        <taxon>Bacilli</taxon>
        <taxon>Bacillales</taxon>
        <taxon>Bacillaceae</taxon>
        <taxon>Bacillus</taxon>
    </lineage>
</organism>
<gene>
    <name evidence="2" type="ORF">ACFSCX_16345</name>
</gene>
<feature type="domain" description="Core" evidence="1">
    <location>
        <begin position="1"/>
        <end position="101"/>
    </location>
</feature>
<evidence type="ECO:0000313" key="2">
    <source>
        <dbReference type="EMBL" id="MFD1738100.1"/>
    </source>
</evidence>
<accession>A0ABW4LVF1</accession>
<dbReference type="Gene3D" id="2.60.300.12">
    <property type="entry name" value="HesB-like domain"/>
    <property type="match status" value="1"/>
</dbReference>
<keyword evidence="3" id="KW-1185">Reference proteome</keyword>
<proteinExistence type="predicted"/>
<sequence>MKITVKPGAVTELQKINLTQDEGIRIEAIFIGSCSIYAEYNLKISRIQQQDERFTIHGIPFIVSNESQKHLYHSIYVDYNPNLGYKLSSDEEVYRYNLQLIRE</sequence>
<comment type="caution">
    <text evidence="2">The sequence shown here is derived from an EMBL/GenBank/DDBJ whole genome shotgun (WGS) entry which is preliminary data.</text>
</comment>
<dbReference type="EMBL" id="JBHUEM010000033">
    <property type="protein sequence ID" value="MFD1738100.1"/>
    <property type="molecule type" value="Genomic_DNA"/>
</dbReference>
<protein>
    <submittedName>
        <fullName evidence="2">Iron-sulfur cluster biosynthesis family protein</fullName>
    </submittedName>
</protein>
<dbReference type="Proteomes" id="UP001597214">
    <property type="component" value="Unassembled WGS sequence"/>
</dbReference>
<dbReference type="InterPro" id="IPR000361">
    <property type="entry name" value="ATAP_core_dom"/>
</dbReference>
<reference evidence="3" key="1">
    <citation type="journal article" date="2019" name="Int. J. Syst. Evol. Microbiol.">
        <title>The Global Catalogue of Microorganisms (GCM) 10K type strain sequencing project: providing services to taxonomists for standard genome sequencing and annotation.</title>
        <authorList>
            <consortium name="The Broad Institute Genomics Platform"/>
            <consortium name="The Broad Institute Genome Sequencing Center for Infectious Disease"/>
            <person name="Wu L."/>
            <person name="Ma J."/>
        </authorList>
    </citation>
    <scope>NUCLEOTIDE SEQUENCE [LARGE SCALE GENOMIC DNA]</scope>
    <source>
        <strain evidence="3">CCUG 49339</strain>
    </source>
</reference>
<evidence type="ECO:0000313" key="3">
    <source>
        <dbReference type="Proteomes" id="UP001597214"/>
    </source>
</evidence>
<name>A0ABW4LVF1_9BACI</name>
<dbReference type="InterPro" id="IPR035903">
    <property type="entry name" value="HesB-like_dom_sf"/>
</dbReference>